<dbReference type="PANTHER" id="PTHR45138:SF9">
    <property type="entry name" value="DIGUANYLATE CYCLASE DGCM-RELATED"/>
    <property type="match status" value="1"/>
</dbReference>
<protein>
    <submittedName>
        <fullName evidence="3">Diguanylate cyclase (GGDEF)-like protein</fullName>
    </submittedName>
</protein>
<dbReference type="Gene3D" id="3.30.450.20">
    <property type="entry name" value="PAS domain"/>
    <property type="match status" value="1"/>
</dbReference>
<organism evidence="3 4">
    <name type="scientific">Harryflintia acetispora</name>
    <dbReference type="NCBI Taxonomy" id="1849041"/>
    <lineage>
        <taxon>Bacteria</taxon>
        <taxon>Bacillati</taxon>
        <taxon>Bacillota</taxon>
        <taxon>Clostridia</taxon>
        <taxon>Eubacteriales</taxon>
        <taxon>Oscillospiraceae</taxon>
        <taxon>Harryflintia</taxon>
    </lineage>
</organism>
<dbReference type="AlphaFoldDB" id="A0A9X8UJY9"/>
<name>A0A9X8UJY9_9FIRM</name>
<comment type="caution">
    <text evidence="3">The sequence shown here is derived from an EMBL/GenBank/DDBJ whole genome shotgun (WGS) entry which is preliminary data.</text>
</comment>
<gene>
    <name evidence="3" type="ORF">EDD78_10483</name>
</gene>
<keyword evidence="1" id="KW-0472">Membrane</keyword>
<dbReference type="Gene3D" id="3.30.70.270">
    <property type="match status" value="1"/>
</dbReference>
<dbReference type="InterPro" id="IPR029787">
    <property type="entry name" value="Nucleotide_cyclase"/>
</dbReference>
<keyword evidence="1" id="KW-1133">Transmembrane helix</keyword>
<proteinExistence type="predicted"/>
<dbReference type="PROSITE" id="PS50887">
    <property type="entry name" value="GGDEF"/>
    <property type="match status" value="1"/>
</dbReference>
<dbReference type="SUPFAM" id="SSF55073">
    <property type="entry name" value="Nucleotide cyclase"/>
    <property type="match status" value="1"/>
</dbReference>
<evidence type="ECO:0000256" key="1">
    <source>
        <dbReference type="SAM" id="Phobius"/>
    </source>
</evidence>
<evidence type="ECO:0000259" key="2">
    <source>
        <dbReference type="PROSITE" id="PS50887"/>
    </source>
</evidence>
<evidence type="ECO:0000313" key="3">
    <source>
        <dbReference type="EMBL" id="TCL43745.1"/>
    </source>
</evidence>
<accession>A0A9X8UJY9</accession>
<sequence length="779" mass="87781">MKAKRRRSEPHILAAVFLSLCLGAAFLFASREITALATDSCFRMLRQATLQFGQELKSNVSGSRQLLKLTARQFAELDGLDSEPALRLLSSFEGGSLISRLEILLPGDQILSMDGSLTDASDALSYEREKVLGEHISGRQNELDGSGMILRSYAPIVKDGETQALLCAVIDLETLPHFYSDNLSQEGSRLCVIEGKSGNFLVDTVHDYLGNIHGLRSRKIKEGYSLEQVIRDMDEGKSGQTAFFSNTAGEYLYCAYEPAGINDWMLMFSLPESVALADAQKIRRMLMLLAGLEALFLVFYFVWLLLRTRRETREKDAQLDRVQYMLQIENVLFNAARDPGLFEEALHKVAGMLQAQGAFFLLYGSHEGRHAYVWTGGDDAPNGFWENLSAKHFPRLSAMLTRQGSLVCYDFSSLAEESPREYELLQGAGVESLMLVSVRNPDSVHAGVLGAYNLGRRFSSAELLQSVVLSFSMALYNMESFLTIKEMGMMDHLTGLLNRNSFQKAMEEYEKGGDLSLCCVYLDADGLHEINNQFGHIAGDRMLQSVAEALKECFGEENTYRIGGDEFAAFCLGEGEEQVGRRIQALEQAIADCGYHVSLGVERRERAPLVFEMVKRAEEKMYEAKRLYYQNRDGEQQAREMNRQLEALLQEKRDLDVFRSALASKYIGVYIVDLRMDSLRTIYIPAYFQRAVQAAGGKFSAALQSYAEKSVDAMDRKALLALLDYQALEKRLGRGEEPQLLYRKKDGECIFLHIFPSPDYSPQCRESIWTFEKTKWNEQ</sequence>
<dbReference type="Proteomes" id="UP000294682">
    <property type="component" value="Unassembled WGS sequence"/>
</dbReference>
<evidence type="ECO:0000313" key="4">
    <source>
        <dbReference type="Proteomes" id="UP000294682"/>
    </source>
</evidence>
<dbReference type="EMBL" id="SLUK01000004">
    <property type="protein sequence ID" value="TCL43745.1"/>
    <property type="molecule type" value="Genomic_DNA"/>
</dbReference>
<dbReference type="InterPro" id="IPR043128">
    <property type="entry name" value="Rev_trsase/Diguanyl_cyclase"/>
</dbReference>
<keyword evidence="4" id="KW-1185">Reference proteome</keyword>
<feature type="domain" description="GGDEF" evidence="2">
    <location>
        <begin position="515"/>
        <end position="643"/>
    </location>
</feature>
<dbReference type="CDD" id="cd01949">
    <property type="entry name" value="GGDEF"/>
    <property type="match status" value="1"/>
</dbReference>
<dbReference type="InterPro" id="IPR000160">
    <property type="entry name" value="GGDEF_dom"/>
</dbReference>
<feature type="transmembrane region" description="Helical" evidence="1">
    <location>
        <begin position="285"/>
        <end position="306"/>
    </location>
</feature>
<dbReference type="GO" id="GO:0052621">
    <property type="term" value="F:diguanylate cyclase activity"/>
    <property type="evidence" value="ECO:0007669"/>
    <property type="project" value="TreeGrafter"/>
</dbReference>
<dbReference type="SUPFAM" id="SSF55781">
    <property type="entry name" value="GAF domain-like"/>
    <property type="match status" value="1"/>
</dbReference>
<keyword evidence="1" id="KW-0812">Transmembrane</keyword>
<dbReference type="SMART" id="SM00267">
    <property type="entry name" value="GGDEF"/>
    <property type="match status" value="1"/>
</dbReference>
<dbReference type="PANTHER" id="PTHR45138">
    <property type="entry name" value="REGULATORY COMPONENTS OF SENSORY TRANSDUCTION SYSTEM"/>
    <property type="match status" value="1"/>
</dbReference>
<dbReference type="Pfam" id="PF00990">
    <property type="entry name" value="GGDEF"/>
    <property type="match status" value="1"/>
</dbReference>
<dbReference type="RefSeq" id="WP_132084343.1">
    <property type="nucleotide sequence ID" value="NZ_SLUK01000004.1"/>
</dbReference>
<reference evidence="3 4" key="1">
    <citation type="submission" date="2019-03" db="EMBL/GenBank/DDBJ databases">
        <title>Genomic Encyclopedia of Type Strains, Phase IV (KMG-IV): sequencing the most valuable type-strain genomes for metagenomic binning, comparative biology and taxonomic classification.</title>
        <authorList>
            <person name="Goeker M."/>
        </authorList>
    </citation>
    <scope>NUCLEOTIDE SEQUENCE [LARGE SCALE GENOMIC DNA]</scope>
    <source>
        <strain evidence="3 4">DSM 100433</strain>
    </source>
</reference>
<dbReference type="InterPro" id="IPR050469">
    <property type="entry name" value="Diguanylate_Cyclase"/>
</dbReference>
<dbReference type="NCBIfam" id="TIGR00254">
    <property type="entry name" value="GGDEF"/>
    <property type="match status" value="1"/>
</dbReference>